<evidence type="ECO:0000313" key="1">
    <source>
        <dbReference type="EMBL" id="AHZ10235.1"/>
    </source>
</evidence>
<organism evidence="1 2">
    <name type="scientific">Bacillus phage Hakuna</name>
    <dbReference type="NCBI Taxonomy" id="1486659"/>
    <lineage>
        <taxon>Viruses</taxon>
        <taxon>Duplodnaviria</taxon>
        <taxon>Heunggongvirae</taxon>
        <taxon>Uroviricota</taxon>
        <taxon>Caudoviricetes</taxon>
        <taxon>Herelleviridae</taxon>
        <taxon>Bastillevirinae</taxon>
        <taxon>Wphvirus</taxon>
        <taxon>Wphvirus hakuna</taxon>
    </lineage>
</organism>
<protein>
    <submittedName>
        <fullName evidence="1">Uncharacterized protein</fullName>
    </submittedName>
</protein>
<accession>A0A024B1C1</accession>
<dbReference type="GeneID" id="19526217"/>
<proteinExistence type="predicted"/>
<name>A0A024B1C1_9CAUD</name>
<sequence length="94" mass="10800">MGEREVTFTVKLNFKTMDDGLDEVLEEMIQDDVNEMMRELDLESALEDWEVKVEKVIPVRTCWNCDGKGVCLDRGDDAFWDCETCNGTGELDND</sequence>
<reference evidence="2" key="1">
    <citation type="submission" date="2014-09" db="EMBL/GenBank/DDBJ databases">
        <authorList>
            <person name="Sauder A.B."/>
            <person name="McKenzie Q.R."/>
            <person name="Temple L.M."/>
            <person name="Alexis B.K."/>
            <person name="Al-Atrache Z."/>
            <person name="Lewis L.O."/>
            <person name="Loesser-Casey K.E."/>
            <person name="Mitchell K.J."/>
        </authorList>
    </citation>
    <scope>NUCLEOTIDE SEQUENCE [LARGE SCALE GENOMIC DNA]</scope>
</reference>
<dbReference type="EMBL" id="KJ489399">
    <property type="protein sequence ID" value="AHZ10235.1"/>
    <property type="molecule type" value="Genomic_DNA"/>
</dbReference>
<dbReference type="Proteomes" id="UP000026900">
    <property type="component" value="Segment"/>
</dbReference>
<dbReference type="KEGG" id="vg:19526217"/>
<evidence type="ECO:0000313" key="2">
    <source>
        <dbReference type="Proteomes" id="UP000026900"/>
    </source>
</evidence>
<keyword evidence="2" id="KW-1185">Reference proteome</keyword>
<dbReference type="RefSeq" id="YP_009036666.1">
    <property type="nucleotide sequence ID" value="NC_024213.1"/>
</dbReference>